<protein>
    <submittedName>
        <fullName evidence="2">Uncharacterized protein</fullName>
    </submittedName>
</protein>
<evidence type="ECO:0000313" key="3">
    <source>
        <dbReference type="Proteomes" id="UP001153076"/>
    </source>
</evidence>
<proteinExistence type="predicted"/>
<keyword evidence="3" id="KW-1185">Reference proteome</keyword>
<dbReference type="OrthoDB" id="1938625at2759"/>
<evidence type="ECO:0000313" key="2">
    <source>
        <dbReference type="EMBL" id="KAJ8424224.1"/>
    </source>
</evidence>
<evidence type="ECO:0000256" key="1">
    <source>
        <dbReference type="SAM" id="Phobius"/>
    </source>
</evidence>
<dbReference type="EMBL" id="JAKOGI010001734">
    <property type="protein sequence ID" value="KAJ8424224.1"/>
    <property type="molecule type" value="Genomic_DNA"/>
</dbReference>
<reference evidence="2" key="1">
    <citation type="submission" date="2022-04" db="EMBL/GenBank/DDBJ databases">
        <title>Carnegiea gigantea Genome sequencing and assembly v2.</title>
        <authorList>
            <person name="Copetti D."/>
            <person name="Sanderson M.J."/>
            <person name="Burquez A."/>
            <person name="Wojciechowski M.F."/>
        </authorList>
    </citation>
    <scope>NUCLEOTIDE SEQUENCE</scope>
    <source>
        <strain evidence="2">SGP5-SGP5p</strain>
        <tissue evidence="2">Aerial part</tissue>
    </source>
</reference>
<sequence length="156" mass="18227">MHRFPRRSIDLEIAGGYPSDQVDCQRWNAGTWWISLQQELRCGHQGISLMLGAMLINAILMGIYSLWVSIFVNYVWCADYEYKKSPYIARDSTCAPNEYGGLGLKNLECRNDACMVKLVWAVAIKKDIMWVNWVHGHYLKHVNWWSYKPGQDVCWY</sequence>
<comment type="caution">
    <text evidence="2">The sequence shown here is derived from an EMBL/GenBank/DDBJ whole genome shotgun (WGS) entry which is preliminary data.</text>
</comment>
<keyword evidence="1" id="KW-0812">Transmembrane</keyword>
<organism evidence="2 3">
    <name type="scientific">Carnegiea gigantea</name>
    <dbReference type="NCBI Taxonomy" id="171969"/>
    <lineage>
        <taxon>Eukaryota</taxon>
        <taxon>Viridiplantae</taxon>
        <taxon>Streptophyta</taxon>
        <taxon>Embryophyta</taxon>
        <taxon>Tracheophyta</taxon>
        <taxon>Spermatophyta</taxon>
        <taxon>Magnoliopsida</taxon>
        <taxon>eudicotyledons</taxon>
        <taxon>Gunneridae</taxon>
        <taxon>Pentapetalae</taxon>
        <taxon>Caryophyllales</taxon>
        <taxon>Cactineae</taxon>
        <taxon>Cactaceae</taxon>
        <taxon>Cactoideae</taxon>
        <taxon>Echinocereeae</taxon>
        <taxon>Carnegiea</taxon>
    </lineage>
</organism>
<dbReference type="AlphaFoldDB" id="A0A9Q1GS06"/>
<keyword evidence="1" id="KW-0472">Membrane</keyword>
<dbReference type="Proteomes" id="UP001153076">
    <property type="component" value="Unassembled WGS sequence"/>
</dbReference>
<keyword evidence="1" id="KW-1133">Transmembrane helix</keyword>
<name>A0A9Q1GS06_9CARY</name>
<gene>
    <name evidence="2" type="ORF">Cgig2_029712</name>
</gene>
<feature type="transmembrane region" description="Helical" evidence="1">
    <location>
        <begin position="49"/>
        <end position="76"/>
    </location>
</feature>
<accession>A0A9Q1GS06</accession>